<dbReference type="AlphaFoldDB" id="A0A7R9F605"/>
<sequence length="95" mass="10634">MSTKNYSILKEEDELSSKPKVLTSVPCEQSCRQEANAVCATVPSERREEADSEVNLVLRLQYCVLDRWNMIPSLEAVVISPASRRASSSWSSLDN</sequence>
<organism evidence="1">
    <name type="scientific">Timema bartmani</name>
    <dbReference type="NCBI Taxonomy" id="61472"/>
    <lineage>
        <taxon>Eukaryota</taxon>
        <taxon>Metazoa</taxon>
        <taxon>Ecdysozoa</taxon>
        <taxon>Arthropoda</taxon>
        <taxon>Hexapoda</taxon>
        <taxon>Insecta</taxon>
        <taxon>Pterygota</taxon>
        <taxon>Neoptera</taxon>
        <taxon>Polyneoptera</taxon>
        <taxon>Phasmatodea</taxon>
        <taxon>Timematodea</taxon>
        <taxon>Timematoidea</taxon>
        <taxon>Timematidae</taxon>
        <taxon>Timema</taxon>
    </lineage>
</organism>
<reference evidence="1" key="1">
    <citation type="submission" date="2020-11" db="EMBL/GenBank/DDBJ databases">
        <authorList>
            <person name="Tran Van P."/>
        </authorList>
    </citation>
    <scope>NUCLEOTIDE SEQUENCE</scope>
</reference>
<evidence type="ECO:0000313" key="1">
    <source>
        <dbReference type="EMBL" id="CAD7446446.1"/>
    </source>
</evidence>
<accession>A0A7R9F605</accession>
<proteinExistence type="predicted"/>
<protein>
    <submittedName>
        <fullName evidence="1">Uncharacterized protein</fullName>
    </submittedName>
</protein>
<gene>
    <name evidence="1" type="ORF">TBIB3V08_LOCUS8777</name>
</gene>
<name>A0A7R9F605_9NEOP</name>
<dbReference type="EMBL" id="OD568018">
    <property type="protein sequence ID" value="CAD7446446.1"/>
    <property type="molecule type" value="Genomic_DNA"/>
</dbReference>